<comment type="caution">
    <text evidence="2">The sequence shown here is derived from an EMBL/GenBank/DDBJ whole genome shotgun (WGS) entry which is preliminary data.</text>
</comment>
<keyword evidence="1" id="KW-0812">Transmembrane</keyword>
<reference evidence="2 3" key="1">
    <citation type="submission" date="2024-09" db="EMBL/GenBank/DDBJ databases">
        <authorList>
            <person name="Sun Q."/>
            <person name="Mori K."/>
        </authorList>
    </citation>
    <scope>NUCLEOTIDE SEQUENCE [LARGE SCALE GENOMIC DNA]</scope>
    <source>
        <strain evidence="2 3">NCAIM B.02301</strain>
    </source>
</reference>
<sequence>MNNLNYGLKFSLISSILFSGTMIAAAIYAHTYFNDGVAWITRYGRFGSALYEIGLVPTVVSLTFAIVGLVYIVIHYKKYYRKPSD</sequence>
<keyword evidence="1" id="KW-1133">Transmembrane helix</keyword>
<evidence type="ECO:0000256" key="1">
    <source>
        <dbReference type="SAM" id="Phobius"/>
    </source>
</evidence>
<keyword evidence="1" id="KW-0472">Membrane</keyword>
<protein>
    <submittedName>
        <fullName evidence="2">Uncharacterized protein</fullName>
    </submittedName>
</protein>
<name>A0ABV6NKX1_9BACI</name>
<organism evidence="2 3">
    <name type="scientific">Halalkalibacter alkalisediminis</name>
    <dbReference type="NCBI Taxonomy" id="935616"/>
    <lineage>
        <taxon>Bacteria</taxon>
        <taxon>Bacillati</taxon>
        <taxon>Bacillota</taxon>
        <taxon>Bacilli</taxon>
        <taxon>Bacillales</taxon>
        <taxon>Bacillaceae</taxon>
        <taxon>Halalkalibacter</taxon>
    </lineage>
</organism>
<evidence type="ECO:0000313" key="2">
    <source>
        <dbReference type="EMBL" id="MFC0561432.1"/>
    </source>
</evidence>
<feature type="transmembrane region" description="Helical" evidence="1">
    <location>
        <begin position="12"/>
        <end position="33"/>
    </location>
</feature>
<proteinExistence type="predicted"/>
<accession>A0ABV6NKX1</accession>
<dbReference type="EMBL" id="JBHLTR010000059">
    <property type="protein sequence ID" value="MFC0561432.1"/>
    <property type="molecule type" value="Genomic_DNA"/>
</dbReference>
<keyword evidence="3" id="KW-1185">Reference proteome</keyword>
<dbReference type="RefSeq" id="WP_273848124.1">
    <property type="nucleotide sequence ID" value="NZ_JAQQWT010000051.1"/>
</dbReference>
<evidence type="ECO:0000313" key="3">
    <source>
        <dbReference type="Proteomes" id="UP001589833"/>
    </source>
</evidence>
<dbReference type="Proteomes" id="UP001589833">
    <property type="component" value="Unassembled WGS sequence"/>
</dbReference>
<gene>
    <name evidence="2" type="ORF">ACFFH4_21155</name>
</gene>
<feature type="transmembrane region" description="Helical" evidence="1">
    <location>
        <begin position="53"/>
        <end position="74"/>
    </location>
</feature>